<keyword evidence="3" id="KW-1185">Reference proteome</keyword>
<evidence type="ECO:0000256" key="1">
    <source>
        <dbReference type="SAM" id="MobiDB-lite"/>
    </source>
</evidence>
<accession>A0ABP5QRX6</accession>
<proteinExistence type="predicted"/>
<organism evidence="2 3">
    <name type="scientific">Kitasatospora cystarginea</name>
    <dbReference type="NCBI Taxonomy" id="58350"/>
    <lineage>
        <taxon>Bacteria</taxon>
        <taxon>Bacillati</taxon>
        <taxon>Actinomycetota</taxon>
        <taxon>Actinomycetes</taxon>
        <taxon>Kitasatosporales</taxon>
        <taxon>Streptomycetaceae</taxon>
        <taxon>Kitasatospora</taxon>
    </lineage>
</organism>
<feature type="region of interest" description="Disordered" evidence="1">
    <location>
        <begin position="1"/>
        <end position="39"/>
    </location>
</feature>
<reference evidence="3" key="1">
    <citation type="journal article" date="2019" name="Int. J. Syst. Evol. Microbiol.">
        <title>The Global Catalogue of Microorganisms (GCM) 10K type strain sequencing project: providing services to taxonomists for standard genome sequencing and annotation.</title>
        <authorList>
            <consortium name="The Broad Institute Genomics Platform"/>
            <consortium name="The Broad Institute Genome Sequencing Center for Infectious Disease"/>
            <person name="Wu L."/>
            <person name="Ma J."/>
        </authorList>
    </citation>
    <scope>NUCLEOTIDE SEQUENCE [LARGE SCALE GENOMIC DNA]</scope>
    <source>
        <strain evidence="3">JCM 7356</strain>
    </source>
</reference>
<evidence type="ECO:0000313" key="2">
    <source>
        <dbReference type="EMBL" id="GAA2240718.1"/>
    </source>
</evidence>
<comment type="caution">
    <text evidence="2">The sequence shown here is derived from an EMBL/GenBank/DDBJ whole genome shotgun (WGS) entry which is preliminary data.</text>
</comment>
<gene>
    <name evidence="2" type="ORF">GCM10010430_22750</name>
</gene>
<sequence>MSTTYHRTGPDHDAHRFRPTHVVPEDGLPTWAGPDASRPSARLDPLLPVRLADTSGDWARIVCANGWSAWVDGRLLVTLPHRPPGTGRPLGTTGDPRPLLDALARSLAAYRELVERLAAGELDLDTFRRRSGELRIGVVIDGPSAWLLDLDDGRWYYCDGTRLQTYAAVEPPSPG</sequence>
<dbReference type="Proteomes" id="UP001500305">
    <property type="component" value="Unassembled WGS sequence"/>
</dbReference>
<dbReference type="EMBL" id="BAAATR010000007">
    <property type="protein sequence ID" value="GAA2240718.1"/>
    <property type="molecule type" value="Genomic_DNA"/>
</dbReference>
<dbReference type="RefSeq" id="WP_344636170.1">
    <property type="nucleotide sequence ID" value="NZ_BAAATR010000007.1"/>
</dbReference>
<name>A0ABP5QRX6_9ACTN</name>
<protein>
    <submittedName>
        <fullName evidence="2">Uncharacterized protein</fullName>
    </submittedName>
</protein>
<evidence type="ECO:0000313" key="3">
    <source>
        <dbReference type="Proteomes" id="UP001500305"/>
    </source>
</evidence>